<organism evidence="2 3">
    <name type="scientific">Tritrichomonas foetus</name>
    <dbReference type="NCBI Taxonomy" id="1144522"/>
    <lineage>
        <taxon>Eukaryota</taxon>
        <taxon>Metamonada</taxon>
        <taxon>Parabasalia</taxon>
        <taxon>Tritrichomonadida</taxon>
        <taxon>Tritrichomonadidae</taxon>
        <taxon>Tritrichomonas</taxon>
    </lineage>
</organism>
<dbReference type="Proteomes" id="UP000179807">
    <property type="component" value="Unassembled WGS sequence"/>
</dbReference>
<dbReference type="VEuPathDB" id="TrichDB:TRFO_27609"/>
<sequence>MAHSSRAKTEPVQPQIPEFFYDSIMLENNRANDVVRDIISQILNDGAEILHKKELKSKKLNFAARSLTKELLTNIIWAKPTIDSDDISAEPDDDLMMPPIDEWAGGVLPVRDAEATGLRTAVDPTPTPKPTPHSGRRRQNTAAVPKSTPAETTIEVKPPTDSKSATSRTRTGVNTSSRNARKKVKPPPTAADTILRTFEDVRKRANVTTKSVTVDADFTVIQITEPHGLPPSLIVPRIQTKKIAKNEKTGNERSIARSTRTPRATIKKPEAPKKRPPPKIVETDLPRFDNEVSDLTFSERIMLSPGVTFKEGNAVKSRPPQTNTNQLTRAQYEQYLEEMMRTTEQS</sequence>
<evidence type="ECO:0000313" key="3">
    <source>
        <dbReference type="Proteomes" id="UP000179807"/>
    </source>
</evidence>
<reference evidence="2" key="1">
    <citation type="submission" date="2016-10" db="EMBL/GenBank/DDBJ databases">
        <authorList>
            <person name="Benchimol M."/>
            <person name="Almeida L.G."/>
            <person name="Vasconcelos A.T."/>
            <person name="Perreira-Neves A."/>
            <person name="Rosa I.A."/>
            <person name="Tasca T."/>
            <person name="Bogo M.R."/>
            <person name="de Souza W."/>
        </authorList>
    </citation>
    <scope>NUCLEOTIDE SEQUENCE [LARGE SCALE GENOMIC DNA]</scope>
    <source>
        <strain evidence="2">K</strain>
    </source>
</reference>
<proteinExistence type="predicted"/>
<feature type="region of interest" description="Disordered" evidence="1">
    <location>
        <begin position="116"/>
        <end position="191"/>
    </location>
</feature>
<dbReference type="AlphaFoldDB" id="A0A1J4K209"/>
<protein>
    <submittedName>
        <fullName evidence="2">Uncharacterized protein</fullName>
    </submittedName>
</protein>
<dbReference type="RefSeq" id="XP_068357960.1">
    <property type="nucleotide sequence ID" value="XM_068505664.1"/>
</dbReference>
<name>A0A1J4K209_9EUKA</name>
<gene>
    <name evidence="2" type="ORF">TRFO_27609</name>
</gene>
<feature type="compositionally biased region" description="Basic and acidic residues" evidence="1">
    <location>
        <begin position="245"/>
        <end position="255"/>
    </location>
</feature>
<feature type="region of interest" description="Disordered" evidence="1">
    <location>
        <begin position="245"/>
        <end position="284"/>
    </location>
</feature>
<evidence type="ECO:0000256" key="1">
    <source>
        <dbReference type="SAM" id="MobiDB-lite"/>
    </source>
</evidence>
<keyword evidence="3" id="KW-1185">Reference proteome</keyword>
<accession>A0A1J4K209</accession>
<evidence type="ECO:0000313" key="2">
    <source>
        <dbReference type="EMBL" id="OHT04824.1"/>
    </source>
</evidence>
<dbReference type="EMBL" id="MLAK01000780">
    <property type="protein sequence ID" value="OHT04824.1"/>
    <property type="molecule type" value="Genomic_DNA"/>
</dbReference>
<dbReference type="GeneID" id="94840368"/>
<feature type="compositionally biased region" description="Polar residues" evidence="1">
    <location>
        <begin position="161"/>
        <end position="178"/>
    </location>
</feature>
<comment type="caution">
    <text evidence="2">The sequence shown here is derived from an EMBL/GenBank/DDBJ whole genome shotgun (WGS) entry which is preliminary data.</text>
</comment>